<dbReference type="GO" id="GO:0004540">
    <property type="term" value="F:RNA nuclease activity"/>
    <property type="evidence" value="ECO:0007669"/>
    <property type="project" value="InterPro"/>
</dbReference>
<organism evidence="2 3">
    <name type="scientific">Capsicum baccatum</name>
    <name type="common">Peruvian pepper</name>
    <dbReference type="NCBI Taxonomy" id="33114"/>
    <lineage>
        <taxon>Eukaryota</taxon>
        <taxon>Viridiplantae</taxon>
        <taxon>Streptophyta</taxon>
        <taxon>Embryophyta</taxon>
        <taxon>Tracheophyta</taxon>
        <taxon>Spermatophyta</taxon>
        <taxon>Magnoliopsida</taxon>
        <taxon>eudicotyledons</taxon>
        <taxon>Gunneridae</taxon>
        <taxon>Pentapetalae</taxon>
        <taxon>asterids</taxon>
        <taxon>lamiids</taxon>
        <taxon>Solanales</taxon>
        <taxon>Solanaceae</taxon>
        <taxon>Solanoideae</taxon>
        <taxon>Capsiceae</taxon>
        <taxon>Capsicum</taxon>
    </lineage>
</organism>
<reference evidence="3" key="2">
    <citation type="journal article" date="2017" name="J. Anim. Genet.">
        <title>Multiple reference genome sequences of hot pepper reveal the massive evolution of plant disease resistance genes by retroduplication.</title>
        <authorList>
            <person name="Kim S."/>
            <person name="Park J."/>
            <person name="Yeom S.-I."/>
            <person name="Kim Y.-M."/>
            <person name="Seo E."/>
            <person name="Kim K.-T."/>
            <person name="Kim M.-S."/>
            <person name="Lee J.M."/>
            <person name="Cheong K."/>
            <person name="Shin H.-S."/>
            <person name="Kim S.-B."/>
            <person name="Han K."/>
            <person name="Lee J."/>
            <person name="Park M."/>
            <person name="Lee H.-A."/>
            <person name="Lee H.-Y."/>
            <person name="Lee Y."/>
            <person name="Oh S."/>
            <person name="Lee J.H."/>
            <person name="Choi E."/>
            <person name="Choi E."/>
            <person name="Lee S.E."/>
            <person name="Jeon J."/>
            <person name="Kim H."/>
            <person name="Choi G."/>
            <person name="Song H."/>
            <person name="Lee J."/>
            <person name="Lee S.-C."/>
            <person name="Kwon J.-K."/>
            <person name="Lee H.-Y."/>
            <person name="Koo N."/>
            <person name="Hong Y."/>
            <person name="Kim R.W."/>
            <person name="Kang W.-H."/>
            <person name="Huh J.H."/>
            <person name="Kang B.-C."/>
            <person name="Yang T.-J."/>
            <person name="Lee Y.-H."/>
            <person name="Bennetzen J.L."/>
            <person name="Choi D."/>
        </authorList>
    </citation>
    <scope>NUCLEOTIDE SEQUENCE [LARGE SCALE GENOMIC DNA]</scope>
    <source>
        <strain evidence="3">cv. PBC81</strain>
    </source>
</reference>
<keyword evidence="3" id="KW-1185">Reference proteome</keyword>
<sequence length="170" mass="18818">MGYDECAAVRISVWWDIENYQVPSESDPHAIAQNISSMLMNMNYCVPISISAYGDMTKISASVQQALNSTEIGLDHFLAVGTMEHPKSIPLVEVNDLNSPAFWDKNKATNPKRTELSSILKTKTEIMGGESPSLGSLGAESYSQLKDTELSILNWTELILILLNFPEFCN</sequence>
<reference evidence="2 3" key="1">
    <citation type="journal article" date="2017" name="Genome Biol.">
        <title>New reference genome sequences of hot pepper reveal the massive evolution of plant disease-resistance genes by retroduplication.</title>
        <authorList>
            <person name="Kim S."/>
            <person name="Park J."/>
            <person name="Yeom S.I."/>
            <person name="Kim Y.M."/>
            <person name="Seo E."/>
            <person name="Kim K.T."/>
            <person name="Kim M.S."/>
            <person name="Lee J.M."/>
            <person name="Cheong K."/>
            <person name="Shin H.S."/>
            <person name="Kim S.B."/>
            <person name="Han K."/>
            <person name="Lee J."/>
            <person name="Park M."/>
            <person name="Lee H.A."/>
            <person name="Lee H.Y."/>
            <person name="Lee Y."/>
            <person name="Oh S."/>
            <person name="Lee J.H."/>
            <person name="Choi E."/>
            <person name="Choi E."/>
            <person name="Lee S.E."/>
            <person name="Jeon J."/>
            <person name="Kim H."/>
            <person name="Choi G."/>
            <person name="Song H."/>
            <person name="Lee J."/>
            <person name="Lee S.C."/>
            <person name="Kwon J.K."/>
            <person name="Lee H.Y."/>
            <person name="Koo N."/>
            <person name="Hong Y."/>
            <person name="Kim R.W."/>
            <person name="Kang W.H."/>
            <person name="Huh J.H."/>
            <person name="Kang B.C."/>
            <person name="Yang T.J."/>
            <person name="Lee Y.H."/>
            <person name="Bennetzen J.L."/>
            <person name="Choi D."/>
        </authorList>
    </citation>
    <scope>NUCLEOTIDE SEQUENCE [LARGE SCALE GENOMIC DNA]</scope>
    <source>
        <strain evidence="3">cv. PBC81</strain>
    </source>
</reference>
<dbReference type="InterPro" id="IPR024768">
    <property type="entry name" value="Marf1"/>
</dbReference>
<dbReference type="STRING" id="33114.A0A2G2VCD3"/>
<proteinExistence type="predicted"/>
<dbReference type="EMBL" id="MLFT02000027">
    <property type="protein sequence ID" value="PHT30651.1"/>
    <property type="molecule type" value="Genomic_DNA"/>
</dbReference>
<dbReference type="Proteomes" id="UP000224567">
    <property type="component" value="Unassembled WGS sequence"/>
</dbReference>
<dbReference type="PANTHER" id="PTHR14379">
    <property type="entry name" value="LIMKAIN B LKAP"/>
    <property type="match status" value="1"/>
</dbReference>
<gene>
    <name evidence="2" type="ORF">CQW23_29761</name>
</gene>
<accession>A0A2G2VCD3</accession>
<evidence type="ECO:0000313" key="2">
    <source>
        <dbReference type="EMBL" id="PHT30651.1"/>
    </source>
</evidence>
<dbReference type="GO" id="GO:0005777">
    <property type="term" value="C:peroxisome"/>
    <property type="evidence" value="ECO:0007669"/>
    <property type="project" value="InterPro"/>
</dbReference>
<dbReference type="PANTHER" id="PTHR14379:SF7">
    <property type="entry name" value="ENDONUCLEASE OR GLYCOSYL HYDROLASE-RELATED"/>
    <property type="match status" value="1"/>
</dbReference>
<dbReference type="CDD" id="cd10910">
    <property type="entry name" value="PIN_limkain_b1_N_like"/>
    <property type="match status" value="1"/>
</dbReference>
<feature type="domain" description="NYN" evidence="1">
    <location>
        <begin position="10"/>
        <end position="77"/>
    </location>
</feature>
<dbReference type="GO" id="GO:0010468">
    <property type="term" value="P:regulation of gene expression"/>
    <property type="evidence" value="ECO:0007669"/>
    <property type="project" value="InterPro"/>
</dbReference>
<dbReference type="Pfam" id="PF01936">
    <property type="entry name" value="NYN"/>
    <property type="match status" value="1"/>
</dbReference>
<dbReference type="OrthoDB" id="549353at2759"/>
<name>A0A2G2VCD3_CAPBA</name>
<dbReference type="InterPro" id="IPR021139">
    <property type="entry name" value="NYN"/>
</dbReference>
<evidence type="ECO:0000313" key="3">
    <source>
        <dbReference type="Proteomes" id="UP000224567"/>
    </source>
</evidence>
<dbReference type="AlphaFoldDB" id="A0A2G2VCD3"/>
<protein>
    <recommendedName>
        <fullName evidence="1">NYN domain-containing protein</fullName>
    </recommendedName>
</protein>
<evidence type="ECO:0000259" key="1">
    <source>
        <dbReference type="Pfam" id="PF01936"/>
    </source>
</evidence>
<comment type="caution">
    <text evidence="2">The sequence shown here is derived from an EMBL/GenBank/DDBJ whole genome shotgun (WGS) entry which is preliminary data.</text>
</comment>